<dbReference type="VEuPathDB" id="FungiDB:BO71DRAFT_407286"/>
<keyword evidence="4" id="KW-1185">Reference proteome</keyword>
<keyword evidence="2" id="KW-1133">Transmembrane helix</keyword>
<feature type="transmembrane region" description="Helical" evidence="2">
    <location>
        <begin position="407"/>
        <end position="431"/>
    </location>
</feature>
<evidence type="ECO:0000313" key="3">
    <source>
        <dbReference type="EMBL" id="PYH96987.1"/>
    </source>
</evidence>
<dbReference type="Proteomes" id="UP000247810">
    <property type="component" value="Unassembled WGS sequence"/>
</dbReference>
<dbReference type="STRING" id="1448320.A0A319DSB4"/>
<protein>
    <recommendedName>
        <fullName evidence="5">MARVEL domain-containing protein</fullName>
    </recommendedName>
</protein>
<evidence type="ECO:0000256" key="1">
    <source>
        <dbReference type="SAM" id="MobiDB-lite"/>
    </source>
</evidence>
<evidence type="ECO:0000256" key="2">
    <source>
        <dbReference type="SAM" id="Phobius"/>
    </source>
</evidence>
<feature type="transmembrane region" description="Helical" evidence="2">
    <location>
        <begin position="371"/>
        <end position="395"/>
    </location>
</feature>
<dbReference type="AlphaFoldDB" id="A0A319DSB4"/>
<dbReference type="OrthoDB" id="5420724at2759"/>
<name>A0A319DSB4_9EURO</name>
<feature type="region of interest" description="Disordered" evidence="1">
    <location>
        <begin position="588"/>
        <end position="613"/>
    </location>
</feature>
<keyword evidence="2" id="KW-0812">Transmembrane</keyword>
<organism evidence="3 4">
    <name type="scientific">Aspergillus ellipticus CBS 707.79</name>
    <dbReference type="NCBI Taxonomy" id="1448320"/>
    <lineage>
        <taxon>Eukaryota</taxon>
        <taxon>Fungi</taxon>
        <taxon>Dikarya</taxon>
        <taxon>Ascomycota</taxon>
        <taxon>Pezizomycotina</taxon>
        <taxon>Eurotiomycetes</taxon>
        <taxon>Eurotiomycetidae</taxon>
        <taxon>Eurotiales</taxon>
        <taxon>Aspergillaceae</taxon>
        <taxon>Aspergillus</taxon>
        <taxon>Aspergillus subgen. Circumdati</taxon>
    </lineage>
</organism>
<reference evidence="3 4" key="1">
    <citation type="submission" date="2018-02" db="EMBL/GenBank/DDBJ databases">
        <title>The genomes of Aspergillus section Nigri reveals drivers in fungal speciation.</title>
        <authorList>
            <consortium name="DOE Joint Genome Institute"/>
            <person name="Vesth T.C."/>
            <person name="Nybo J."/>
            <person name="Theobald S."/>
            <person name="Brandl J."/>
            <person name="Frisvad J.C."/>
            <person name="Nielsen K.F."/>
            <person name="Lyhne E.K."/>
            <person name="Kogle M.E."/>
            <person name="Kuo A."/>
            <person name="Riley R."/>
            <person name="Clum A."/>
            <person name="Nolan M."/>
            <person name="Lipzen A."/>
            <person name="Salamov A."/>
            <person name="Henrissat B."/>
            <person name="Wiebenga A."/>
            <person name="De vries R.P."/>
            <person name="Grigoriev I.V."/>
            <person name="Mortensen U.H."/>
            <person name="Andersen M.R."/>
            <person name="Baker S.E."/>
        </authorList>
    </citation>
    <scope>NUCLEOTIDE SEQUENCE [LARGE SCALE GENOMIC DNA]</scope>
    <source>
        <strain evidence="3 4">CBS 707.79</strain>
    </source>
</reference>
<dbReference type="PANTHER" id="PTHR42069">
    <property type="entry name" value="HYPHAL ANASTAMOSIS-8 PROTEIN"/>
    <property type="match status" value="1"/>
</dbReference>
<dbReference type="EMBL" id="KZ825830">
    <property type="protein sequence ID" value="PYH96987.1"/>
    <property type="molecule type" value="Genomic_DNA"/>
</dbReference>
<proteinExistence type="predicted"/>
<keyword evidence="2" id="KW-0472">Membrane</keyword>
<feature type="transmembrane region" description="Helical" evidence="2">
    <location>
        <begin position="325"/>
        <end position="351"/>
    </location>
</feature>
<feature type="region of interest" description="Disordered" evidence="1">
    <location>
        <begin position="186"/>
        <end position="245"/>
    </location>
</feature>
<evidence type="ECO:0000313" key="4">
    <source>
        <dbReference type="Proteomes" id="UP000247810"/>
    </source>
</evidence>
<sequence length="645" mass="71393">MAGCLLAFLFPPSSPPLPHLSPVIHLPGSQRKSHHPAGETDCLSIAENSTKARSTLYRCDGFHVHTIALYGQRFYNAYGWLGLKTINIGAGNWLFLFAPQVTRGPIIDIQGGCAAQRISSHRDSLISFLIFNVSPWAPQLGRFLAQAKSFYITLAIFYISSPQTYEAVSPVDIVRGHNLGTMTLLSGPAVTAEERSSSDTSTSSLKDSRTTRFAEATTVHPPGTADAERSPFADPPNQSHTAPDVSDVGFGYVAASDPAQHMSHHDLPTPGPKSALKVPGTPGRTLNPLSPTFREEFYVEKQEKVAEKENARDLRIKLRVRVAKVFLRFINFGCSLIVLTILGTTLTVFNVTKSLPERNTFPPWEFGTNPWPQYLLLVVSCISLLASLAVFWGYWKGGHKRAEKYAFYYSAISIGVFVFDLVMWIVAAAIFEHSKATGDDKDLWGWSCVHNEREELFGDQIDYALLCRLQDWGLVCAVIEIVLEVLVLLVYAAIFYRFWTKRKLARSMDRRDRARTDLYMAQLYQRSAPNTPGFPHMTKAPFVSTSISQDPYSAAENGEACATQFATPKNQTKSQPTFQLQSPPIKVQHANPQPTQGIFPSPAPALDGRNQHMSAAPGERTYETVPIPDAYASSMGSSFPHEAHH</sequence>
<gene>
    <name evidence="3" type="ORF">BO71DRAFT_407286</name>
</gene>
<feature type="transmembrane region" description="Helical" evidence="2">
    <location>
        <begin position="472"/>
        <end position="499"/>
    </location>
</feature>
<evidence type="ECO:0008006" key="5">
    <source>
        <dbReference type="Google" id="ProtNLM"/>
    </source>
</evidence>
<dbReference type="PANTHER" id="PTHR42069:SF1">
    <property type="entry name" value="MARVEL DOMAIN-CONTAINING PROTEIN"/>
    <property type="match status" value="1"/>
</dbReference>
<feature type="region of interest" description="Disordered" evidence="1">
    <location>
        <begin position="260"/>
        <end position="286"/>
    </location>
</feature>
<accession>A0A319DSB4</accession>